<dbReference type="GO" id="GO:0008270">
    <property type="term" value="F:zinc ion binding"/>
    <property type="evidence" value="ECO:0007669"/>
    <property type="project" value="InterPro"/>
</dbReference>
<dbReference type="InterPro" id="IPR046960">
    <property type="entry name" value="PPR_At4g14850-like_plant"/>
</dbReference>
<dbReference type="InterPro" id="IPR011990">
    <property type="entry name" value="TPR-like_helical_dom_sf"/>
</dbReference>
<evidence type="ECO:0000256" key="3">
    <source>
        <dbReference type="SAM" id="MobiDB-lite"/>
    </source>
</evidence>
<dbReference type="PANTHER" id="PTHR47926:SF522">
    <property type="entry name" value="TETRATRICOPEPTIDE REPEAT-LIKE SUPERFAMILY PROTEIN"/>
    <property type="match status" value="1"/>
</dbReference>
<reference evidence="5 6" key="1">
    <citation type="journal article" date="2020" name="Nat. Food">
        <title>A phased Vanilla planifolia genome enables genetic improvement of flavour and production.</title>
        <authorList>
            <person name="Hasing T."/>
            <person name="Tang H."/>
            <person name="Brym M."/>
            <person name="Khazi F."/>
            <person name="Huang T."/>
            <person name="Chambers A.H."/>
        </authorList>
    </citation>
    <scope>NUCLEOTIDE SEQUENCE [LARGE SCALE GENOMIC DNA]</scope>
    <source>
        <tissue evidence="5">Leaf</tissue>
    </source>
</reference>
<feature type="repeat" description="PPR" evidence="2">
    <location>
        <begin position="515"/>
        <end position="545"/>
    </location>
</feature>
<feature type="repeat" description="PPR" evidence="2">
    <location>
        <begin position="546"/>
        <end position="580"/>
    </location>
</feature>
<dbReference type="InterPro" id="IPR002885">
    <property type="entry name" value="PPR_rpt"/>
</dbReference>
<dbReference type="Pfam" id="PF14432">
    <property type="entry name" value="DYW_deaminase"/>
    <property type="match status" value="1"/>
</dbReference>
<dbReference type="Pfam" id="PF13041">
    <property type="entry name" value="PPR_2"/>
    <property type="match status" value="3"/>
</dbReference>
<dbReference type="EMBL" id="JADCNL010000001">
    <property type="protein sequence ID" value="KAG0499300.1"/>
    <property type="molecule type" value="Genomic_DNA"/>
</dbReference>
<comment type="caution">
    <text evidence="5">The sequence shown here is derived from an EMBL/GenBank/DDBJ whole genome shotgun (WGS) entry which is preliminary data.</text>
</comment>
<dbReference type="AlphaFoldDB" id="A0A835VJH4"/>
<accession>A0A835VJH4</accession>
<proteinExistence type="predicted"/>
<feature type="repeat" description="PPR" evidence="2">
    <location>
        <begin position="107"/>
        <end position="137"/>
    </location>
</feature>
<dbReference type="PROSITE" id="PS51375">
    <property type="entry name" value="PPR"/>
    <property type="match status" value="5"/>
</dbReference>
<evidence type="ECO:0000256" key="1">
    <source>
        <dbReference type="ARBA" id="ARBA00022737"/>
    </source>
</evidence>
<evidence type="ECO:0000259" key="4">
    <source>
        <dbReference type="Pfam" id="PF14432"/>
    </source>
</evidence>
<dbReference type="GO" id="GO:0003723">
    <property type="term" value="F:RNA binding"/>
    <property type="evidence" value="ECO:0007669"/>
    <property type="project" value="InterPro"/>
</dbReference>
<dbReference type="Pfam" id="PF01535">
    <property type="entry name" value="PPR"/>
    <property type="match status" value="3"/>
</dbReference>
<gene>
    <name evidence="5" type="ORF">HPP92_003991</name>
</gene>
<dbReference type="Gene3D" id="1.25.40.10">
    <property type="entry name" value="Tetratricopeptide repeat domain"/>
    <property type="match status" value="5"/>
</dbReference>
<feature type="region of interest" description="Disordered" evidence="3">
    <location>
        <begin position="12"/>
        <end position="38"/>
    </location>
</feature>
<name>A0A835VJH4_VANPL</name>
<dbReference type="InterPro" id="IPR032867">
    <property type="entry name" value="DYW_dom"/>
</dbReference>
<dbReference type="FunFam" id="1.25.40.10:FF:000798">
    <property type="entry name" value="Pentatricopeptide repeat-containing protein At3g49170, chloroplastic"/>
    <property type="match status" value="1"/>
</dbReference>
<dbReference type="PANTHER" id="PTHR47926">
    <property type="entry name" value="PENTATRICOPEPTIDE REPEAT-CONTAINING PROTEIN"/>
    <property type="match status" value="1"/>
</dbReference>
<dbReference type="FunFam" id="1.25.40.10:FF:000366">
    <property type="entry name" value="Pentatricopeptide (PPR) repeat-containing protein"/>
    <property type="match status" value="1"/>
</dbReference>
<protein>
    <recommendedName>
        <fullName evidence="4">DYW domain-containing protein</fullName>
    </recommendedName>
</protein>
<evidence type="ECO:0000313" key="6">
    <source>
        <dbReference type="Proteomes" id="UP000636800"/>
    </source>
</evidence>
<evidence type="ECO:0000256" key="2">
    <source>
        <dbReference type="PROSITE-ProRule" id="PRU00708"/>
    </source>
</evidence>
<dbReference type="Pfam" id="PF20431">
    <property type="entry name" value="E_motif"/>
    <property type="match status" value="1"/>
</dbReference>
<feature type="repeat" description="PPR" evidence="2">
    <location>
        <begin position="346"/>
        <end position="381"/>
    </location>
</feature>
<evidence type="ECO:0000313" key="5">
    <source>
        <dbReference type="EMBL" id="KAG0499300.1"/>
    </source>
</evidence>
<dbReference type="NCBIfam" id="TIGR00756">
    <property type="entry name" value="PPR"/>
    <property type="match status" value="5"/>
</dbReference>
<feature type="compositionally biased region" description="Polar residues" evidence="3">
    <location>
        <begin position="18"/>
        <end position="28"/>
    </location>
</feature>
<keyword evidence="1" id="KW-0677">Repeat</keyword>
<feature type="domain" description="DYW" evidence="4">
    <location>
        <begin position="761"/>
        <end position="853"/>
    </location>
</feature>
<organism evidence="5 6">
    <name type="scientific">Vanilla planifolia</name>
    <name type="common">Vanilla</name>
    <dbReference type="NCBI Taxonomy" id="51239"/>
    <lineage>
        <taxon>Eukaryota</taxon>
        <taxon>Viridiplantae</taxon>
        <taxon>Streptophyta</taxon>
        <taxon>Embryophyta</taxon>
        <taxon>Tracheophyta</taxon>
        <taxon>Spermatophyta</taxon>
        <taxon>Magnoliopsida</taxon>
        <taxon>Liliopsida</taxon>
        <taxon>Asparagales</taxon>
        <taxon>Orchidaceae</taxon>
        <taxon>Vanilloideae</taxon>
        <taxon>Vanilleae</taxon>
        <taxon>Vanilla</taxon>
    </lineage>
</organism>
<sequence length="853" mass="94481">MASAVFLPAKIPPPTRGVEQSVSSRQSPSLPPAKHRQVGPLQKRLIQLTDAGRVDDVFNTLDLMAERGVAADIRTYSALLRCCIRSRDLYFGRLLHRRLVLSGLSFDSVVYNSLITLYSKCGDWDSAFSVFNEMGNQRDLVSWTALISAAAEKKMEDRALSIFLEMLDEGFVPNEFTISSVIRACWNPYFFTKFGSVMFGSAVKTGFYKKNASVVGVLIDMFARNHDMVSARKVFDGMLTRNAVLWTLLITRYAQNGLGLNAIHLFVEMLLHEFAADPFNTSSAISACCLLESIQLGKQLHSLAIRTGLVSDICVGCALVDMYAKCTAGGSMDNARRVFDHIPKHNVMSWTAVISGYVQSGLFDEQAIKLFLKMLDGPVKPNHFTYSSIFRACGNLSCALLGQQVYAHVIKVGLASVNVVGNSAVTMFADSGRIDDARRAFEVIFEKNLVSYNSDLDGCVQNSHSESAIEVFHHIDLGPNPFTFASLLSSAAILGLMSKGQRLHSQLLKMGFETEICICNALVSMYSRCGNVEDAHCVFDRMSERNVISWTSMITGLAKHGEAHSALQLFHEMVSAGIKPNEITYVAVLSACSHAGLVSEGLEHFYSMERDHRLAPRMEHYACLVDLLGRSGHLQRALVFISLMPFDADITVWKTLLGACRIYLNVAIGEIAARKIIEMEPNDPAAYVLLSNLYAMAGRWEEVGRTRSTMKERGLSKEAGLSWIEIDGTMHRFHVGDTSHPRAGEIYGKLGELVNEIKEMGYVPDGGCVLHEVEEDMKEKYLLQHSEKIAVAFGLLCTASPRPIRVFKNLRVCGDCHTAVGYISMATGREIILRDSSRFHRFRDGECSCGGYW</sequence>
<feature type="repeat" description="PPR" evidence="2">
    <location>
        <begin position="139"/>
        <end position="173"/>
    </location>
</feature>
<dbReference type="OrthoDB" id="1878542at2759"/>
<dbReference type="GO" id="GO:0009451">
    <property type="term" value="P:RNA modification"/>
    <property type="evidence" value="ECO:0007669"/>
    <property type="project" value="InterPro"/>
</dbReference>
<dbReference type="InterPro" id="IPR046848">
    <property type="entry name" value="E_motif"/>
</dbReference>
<keyword evidence="6" id="KW-1185">Reference proteome</keyword>
<dbReference type="Proteomes" id="UP000636800">
    <property type="component" value="Chromosome 1"/>
</dbReference>
<dbReference type="FunFam" id="1.25.40.10:FF:000436">
    <property type="entry name" value="Pentatricopeptide repeat-containing protein At5g39350 family"/>
    <property type="match status" value="1"/>
</dbReference>